<dbReference type="AlphaFoldDB" id="A0A849KTH9"/>
<comment type="caution">
    <text evidence="1">The sequence shown here is derived from an EMBL/GenBank/DDBJ whole genome shotgun (WGS) entry which is preliminary data.</text>
</comment>
<dbReference type="RefSeq" id="WP_171319644.1">
    <property type="nucleotide sequence ID" value="NZ_JABFCY010000024.1"/>
</dbReference>
<dbReference type="Proteomes" id="UP000574931">
    <property type="component" value="Unassembled WGS sequence"/>
</dbReference>
<organism evidence="1 2">
    <name type="scientific">Ochrobactrum soli</name>
    <dbReference type="NCBI Taxonomy" id="2448455"/>
    <lineage>
        <taxon>Bacteria</taxon>
        <taxon>Pseudomonadati</taxon>
        <taxon>Pseudomonadota</taxon>
        <taxon>Alphaproteobacteria</taxon>
        <taxon>Hyphomicrobiales</taxon>
        <taxon>Brucellaceae</taxon>
        <taxon>Brucella/Ochrobactrum group</taxon>
        <taxon>Ochrobactrum</taxon>
    </lineage>
</organism>
<name>A0A849KTH9_9HYPH</name>
<accession>A0A849KTH9</accession>
<keyword evidence="2" id="KW-1185">Reference proteome</keyword>
<evidence type="ECO:0008006" key="3">
    <source>
        <dbReference type="Google" id="ProtNLM"/>
    </source>
</evidence>
<evidence type="ECO:0000313" key="1">
    <source>
        <dbReference type="EMBL" id="NNU63350.1"/>
    </source>
</evidence>
<protein>
    <recommendedName>
        <fullName evidence="3">Heavy metal-binding domain-containing protein</fullName>
    </recommendedName>
</protein>
<gene>
    <name evidence="1" type="ORF">HKX02_24285</name>
</gene>
<sequence length="102" mass="11116">MLVLTTDVLPSHIKLKEIHGIVESTYAIEISAKPLLRSIFERKRNEHDDAIELLKDSARAIGEGNVIYGLRISTAAAGFSNGTFLHMTYCGTLATCEIGEPA</sequence>
<proteinExistence type="predicted"/>
<dbReference type="EMBL" id="JABFCY010000024">
    <property type="protein sequence ID" value="NNU63350.1"/>
    <property type="molecule type" value="Genomic_DNA"/>
</dbReference>
<evidence type="ECO:0000313" key="2">
    <source>
        <dbReference type="Proteomes" id="UP000574931"/>
    </source>
</evidence>
<reference evidence="1 2" key="1">
    <citation type="submission" date="2020-05" db="EMBL/GenBank/DDBJ databases">
        <title>Draft Genome Sequence of Ochrobactrum soli Isolated from Stable Fly Gut.</title>
        <authorList>
            <person name="Pileggi M.T."/>
            <person name="Vazhakkala L.J."/>
            <person name="Wong C.N."/>
        </authorList>
    </citation>
    <scope>NUCLEOTIDE SEQUENCE [LARGE SCALE GENOMIC DNA]</scope>
    <source>
        <strain evidence="1 2">MTP-C0764</strain>
    </source>
</reference>